<dbReference type="AlphaFoldDB" id="A0A9X0HLB1"/>
<protein>
    <recommendedName>
        <fullName evidence="4">Outer membrane protein beta-barrel domain-containing protein</fullName>
    </recommendedName>
</protein>
<evidence type="ECO:0000256" key="1">
    <source>
        <dbReference type="SAM" id="SignalP"/>
    </source>
</evidence>
<name>A0A9X0HLB1_SOLP1</name>
<proteinExistence type="predicted"/>
<comment type="caution">
    <text evidence="2">The sequence shown here is derived from an EMBL/GenBank/DDBJ whole genome shotgun (WGS) entry which is preliminary data.</text>
</comment>
<evidence type="ECO:0000313" key="2">
    <source>
        <dbReference type="EMBL" id="KUG08048.1"/>
    </source>
</evidence>
<keyword evidence="1" id="KW-0732">Signal</keyword>
<evidence type="ECO:0008006" key="4">
    <source>
        <dbReference type="Google" id="ProtNLM"/>
    </source>
</evidence>
<evidence type="ECO:0000313" key="3">
    <source>
        <dbReference type="Proteomes" id="UP000054223"/>
    </source>
</evidence>
<dbReference type="Proteomes" id="UP000054223">
    <property type="component" value="Unassembled WGS sequence"/>
</dbReference>
<feature type="signal peptide" evidence="1">
    <location>
        <begin position="1"/>
        <end position="23"/>
    </location>
</feature>
<organism evidence="2 3">
    <name type="scientific">Solirubrum puertoriconensis</name>
    <dbReference type="NCBI Taxonomy" id="1751427"/>
    <lineage>
        <taxon>Bacteria</taxon>
        <taxon>Pseudomonadati</taxon>
        <taxon>Bacteroidota</taxon>
        <taxon>Cytophagia</taxon>
        <taxon>Cytophagales</taxon>
    </lineage>
</organism>
<gene>
    <name evidence="2" type="ORF">ASU33_07535</name>
</gene>
<keyword evidence="3" id="KW-1185">Reference proteome</keyword>
<sequence>MIKLFTYSLLTIFTGLIPASAFGQKNYQPGFVVNTQGDTIRGEIDYKGWDRNPKSIFFRASGNESATSYGTGQLKTFKVLNEVYESAYVRVEESPTTTANLSSSSAFKYRQDSTFVRLLIEGPKNLYRYLDAVGKEHFFIRKGAELELLLFKKYQKDWQSYEVTPYKEQLEAYLSDCPIIKRDISALPYRRESFVRLFSTYYKCTNAQPESTLTSDRAAVEFGVLAGATNTKLRFTGATSDFPYLTQTNYAPSASPTGGLFLNVVLPRRNRHWSIANELLYTSFETQGFYTKLLGTNYYTNTRIELGYAHVKLNNMLRYSLPLGKAVLFAKAGVATGFVIKERNFREDITYFNSSSRTTTEQAFTAVRSVEPGLALGAGGRFGKFSGELRYETGRGVSNSEFFTSTTTRTYFLIGYFIK</sequence>
<feature type="chain" id="PRO_5040958787" description="Outer membrane protein beta-barrel domain-containing protein" evidence="1">
    <location>
        <begin position="24"/>
        <end position="419"/>
    </location>
</feature>
<dbReference type="EMBL" id="LNAL01000006">
    <property type="protein sequence ID" value="KUG08048.1"/>
    <property type="molecule type" value="Genomic_DNA"/>
</dbReference>
<accession>A0A9X0HLB1</accession>
<reference evidence="2 3" key="1">
    <citation type="submission" date="2015-11" db="EMBL/GenBank/DDBJ databases">
        <title>Solirubrum puertoriconensis gen. nov. an environmental bacteria isolated in Puerto Rico.</title>
        <authorList>
            <person name="Cuebas-Irizarry M.F."/>
            <person name="Montalvo-Rodriguez R."/>
        </authorList>
    </citation>
    <scope>NUCLEOTIDE SEQUENCE [LARGE SCALE GENOMIC DNA]</scope>
    <source>
        <strain evidence="2 3">MC1A</strain>
    </source>
</reference>